<keyword evidence="2" id="KW-0812">Transmembrane</keyword>
<protein>
    <recommendedName>
        <fullName evidence="3">DUF8176 domain-containing protein</fullName>
    </recommendedName>
</protein>
<evidence type="ECO:0000259" key="3">
    <source>
        <dbReference type="Pfam" id="PF26527"/>
    </source>
</evidence>
<comment type="caution">
    <text evidence="4">The sequence shown here is derived from an EMBL/GenBank/DDBJ whole genome shotgun (WGS) entry which is preliminary data.</text>
</comment>
<dbReference type="RefSeq" id="WP_101466411.1">
    <property type="nucleotide sequence ID" value="NZ_PJMW01000002.1"/>
</dbReference>
<keyword evidence="5" id="KW-1185">Reference proteome</keyword>
<feature type="region of interest" description="Disordered" evidence="1">
    <location>
        <begin position="42"/>
        <end position="66"/>
    </location>
</feature>
<keyword evidence="2" id="KW-0472">Membrane</keyword>
<sequence>MYAKFDTTTPTPRTRRHRRIAAAVMGTLAVLAVIAVVAAPDGSTQPTGSGCEEPTDPDLFTGSGPGDTTSGPAVIFGFNHAYYVDRSAEQASRFLTPDSVIAAGDRLQTGIDAVPADTRHCVSISSLGSFGDAARWKVTVGEFRPGIEPWIAEQTITTRTLDGVTLISEIAATPA</sequence>
<evidence type="ECO:0000313" key="4">
    <source>
        <dbReference type="EMBL" id="PKV80481.1"/>
    </source>
</evidence>
<dbReference type="Pfam" id="PF26527">
    <property type="entry name" value="DUF8176"/>
    <property type="match status" value="1"/>
</dbReference>
<dbReference type="OrthoDB" id="4382015at2"/>
<feature type="domain" description="DUF8176" evidence="3">
    <location>
        <begin position="49"/>
        <end position="171"/>
    </location>
</feature>
<evidence type="ECO:0000256" key="2">
    <source>
        <dbReference type="SAM" id="Phobius"/>
    </source>
</evidence>
<dbReference type="EMBL" id="PJMW01000002">
    <property type="protein sequence ID" value="PKV80481.1"/>
    <property type="molecule type" value="Genomic_DNA"/>
</dbReference>
<dbReference type="InterPro" id="IPR058489">
    <property type="entry name" value="DUF8176"/>
</dbReference>
<reference evidence="4 5" key="1">
    <citation type="submission" date="2017-12" db="EMBL/GenBank/DDBJ databases">
        <title>Sequencing the genomes of 1000 Actinobacteria strains.</title>
        <authorList>
            <person name="Klenk H.-P."/>
        </authorList>
    </citation>
    <scope>NUCLEOTIDE SEQUENCE [LARGE SCALE GENOMIC DNA]</scope>
    <source>
        <strain evidence="4 5">DSM 44489</strain>
    </source>
</reference>
<proteinExistence type="predicted"/>
<evidence type="ECO:0000256" key="1">
    <source>
        <dbReference type="SAM" id="MobiDB-lite"/>
    </source>
</evidence>
<feature type="transmembrane region" description="Helical" evidence="2">
    <location>
        <begin position="20"/>
        <end position="39"/>
    </location>
</feature>
<dbReference type="AlphaFoldDB" id="A0A2N3VFU8"/>
<dbReference type="Proteomes" id="UP000233766">
    <property type="component" value="Unassembled WGS sequence"/>
</dbReference>
<name>A0A2N3VFU8_9NOCA</name>
<organism evidence="4 5">
    <name type="scientific">Nocardia fluminea</name>
    <dbReference type="NCBI Taxonomy" id="134984"/>
    <lineage>
        <taxon>Bacteria</taxon>
        <taxon>Bacillati</taxon>
        <taxon>Actinomycetota</taxon>
        <taxon>Actinomycetes</taxon>
        <taxon>Mycobacteriales</taxon>
        <taxon>Nocardiaceae</taxon>
        <taxon>Nocardia</taxon>
    </lineage>
</organism>
<keyword evidence="2" id="KW-1133">Transmembrane helix</keyword>
<accession>A0A2N3VFU8</accession>
<gene>
    <name evidence="4" type="ORF">ATK86_4909</name>
</gene>
<evidence type="ECO:0000313" key="5">
    <source>
        <dbReference type="Proteomes" id="UP000233766"/>
    </source>
</evidence>